<dbReference type="GO" id="GO:0004497">
    <property type="term" value="F:monooxygenase activity"/>
    <property type="evidence" value="ECO:0007669"/>
    <property type="project" value="UniProtKB-KW"/>
</dbReference>
<evidence type="ECO:0000313" key="15">
    <source>
        <dbReference type="EMBL" id="CAH1395678.1"/>
    </source>
</evidence>
<dbReference type="CDD" id="cd11056">
    <property type="entry name" value="CYP6-like"/>
    <property type="match status" value="1"/>
</dbReference>
<dbReference type="PANTHER" id="PTHR24292">
    <property type="entry name" value="CYTOCHROME P450"/>
    <property type="match status" value="1"/>
</dbReference>
<dbReference type="PROSITE" id="PS00086">
    <property type="entry name" value="CYTOCHROME_P450"/>
    <property type="match status" value="1"/>
</dbReference>
<keyword evidence="12" id="KW-0472">Membrane</keyword>
<keyword evidence="16" id="KW-1185">Reference proteome</keyword>
<reference evidence="15" key="1">
    <citation type="submission" date="2022-01" db="EMBL/GenBank/DDBJ databases">
        <authorList>
            <person name="King R."/>
        </authorList>
    </citation>
    <scope>NUCLEOTIDE SEQUENCE</scope>
</reference>
<evidence type="ECO:0000256" key="6">
    <source>
        <dbReference type="ARBA" id="ARBA00022723"/>
    </source>
</evidence>
<comment type="cofactor">
    <cofactor evidence="1 13">
        <name>heme</name>
        <dbReference type="ChEBI" id="CHEBI:30413"/>
    </cofactor>
</comment>
<evidence type="ECO:0000256" key="11">
    <source>
        <dbReference type="ARBA" id="ARBA00023033"/>
    </source>
</evidence>
<dbReference type="PRINTS" id="PR00463">
    <property type="entry name" value="EP450I"/>
</dbReference>
<keyword evidence="10 13" id="KW-0408">Iron</keyword>
<dbReference type="Proteomes" id="UP001152798">
    <property type="component" value="Chromosome 3"/>
</dbReference>
<evidence type="ECO:0008006" key="17">
    <source>
        <dbReference type="Google" id="ProtNLM"/>
    </source>
</evidence>
<organism evidence="15 16">
    <name type="scientific">Nezara viridula</name>
    <name type="common">Southern green stink bug</name>
    <name type="synonym">Cimex viridulus</name>
    <dbReference type="NCBI Taxonomy" id="85310"/>
    <lineage>
        <taxon>Eukaryota</taxon>
        <taxon>Metazoa</taxon>
        <taxon>Ecdysozoa</taxon>
        <taxon>Arthropoda</taxon>
        <taxon>Hexapoda</taxon>
        <taxon>Insecta</taxon>
        <taxon>Pterygota</taxon>
        <taxon>Neoptera</taxon>
        <taxon>Paraneoptera</taxon>
        <taxon>Hemiptera</taxon>
        <taxon>Heteroptera</taxon>
        <taxon>Panheteroptera</taxon>
        <taxon>Pentatomomorpha</taxon>
        <taxon>Pentatomoidea</taxon>
        <taxon>Pentatomidae</taxon>
        <taxon>Pentatominae</taxon>
        <taxon>Nezara</taxon>
    </lineage>
</organism>
<evidence type="ECO:0000256" key="2">
    <source>
        <dbReference type="ARBA" id="ARBA00004174"/>
    </source>
</evidence>
<name>A0A9P0MCZ9_NEZVI</name>
<dbReference type="GO" id="GO:0020037">
    <property type="term" value="F:heme binding"/>
    <property type="evidence" value="ECO:0007669"/>
    <property type="project" value="InterPro"/>
</dbReference>
<accession>A0A9P0MCZ9</accession>
<evidence type="ECO:0000256" key="5">
    <source>
        <dbReference type="ARBA" id="ARBA00022617"/>
    </source>
</evidence>
<dbReference type="FunFam" id="1.10.630.10:FF:000182">
    <property type="entry name" value="Cytochrome P450 3A4"/>
    <property type="match status" value="1"/>
</dbReference>
<feature type="binding site" description="axial binding residue" evidence="13">
    <location>
        <position position="392"/>
    </location>
    <ligand>
        <name>heme</name>
        <dbReference type="ChEBI" id="CHEBI:30413"/>
    </ligand>
    <ligandPart>
        <name>Fe</name>
        <dbReference type="ChEBI" id="CHEBI:18248"/>
    </ligandPart>
</feature>
<proteinExistence type="inferred from homology"/>
<keyword evidence="11 14" id="KW-0503">Monooxygenase</keyword>
<evidence type="ECO:0000256" key="3">
    <source>
        <dbReference type="ARBA" id="ARBA00004406"/>
    </source>
</evidence>
<dbReference type="OrthoDB" id="2789670at2759"/>
<keyword evidence="6 13" id="KW-0479">Metal-binding</keyword>
<dbReference type="GO" id="GO:0005506">
    <property type="term" value="F:iron ion binding"/>
    <property type="evidence" value="ECO:0007669"/>
    <property type="project" value="InterPro"/>
</dbReference>
<evidence type="ECO:0000256" key="13">
    <source>
        <dbReference type="PIRSR" id="PIRSR602401-1"/>
    </source>
</evidence>
<dbReference type="GO" id="GO:0005789">
    <property type="term" value="C:endoplasmic reticulum membrane"/>
    <property type="evidence" value="ECO:0007669"/>
    <property type="project" value="UniProtKB-SubCell"/>
</dbReference>
<evidence type="ECO:0000256" key="4">
    <source>
        <dbReference type="ARBA" id="ARBA00010617"/>
    </source>
</evidence>
<evidence type="ECO:0000256" key="1">
    <source>
        <dbReference type="ARBA" id="ARBA00001971"/>
    </source>
</evidence>
<dbReference type="InterPro" id="IPR001128">
    <property type="entry name" value="Cyt_P450"/>
</dbReference>
<evidence type="ECO:0000313" key="16">
    <source>
        <dbReference type="Proteomes" id="UP001152798"/>
    </source>
</evidence>
<dbReference type="EMBL" id="OV725079">
    <property type="protein sequence ID" value="CAH1395678.1"/>
    <property type="molecule type" value="Genomic_DNA"/>
</dbReference>
<evidence type="ECO:0000256" key="8">
    <source>
        <dbReference type="ARBA" id="ARBA00022848"/>
    </source>
</evidence>
<evidence type="ECO:0000256" key="9">
    <source>
        <dbReference type="ARBA" id="ARBA00023002"/>
    </source>
</evidence>
<dbReference type="InterPro" id="IPR017972">
    <property type="entry name" value="Cyt_P450_CS"/>
</dbReference>
<dbReference type="PANTHER" id="PTHR24292:SF100">
    <property type="entry name" value="CYTOCHROME P450 6A16, ISOFORM B-RELATED"/>
    <property type="match status" value="1"/>
</dbReference>
<keyword evidence="5 13" id="KW-0349">Heme</keyword>
<evidence type="ECO:0000256" key="12">
    <source>
        <dbReference type="ARBA" id="ARBA00023136"/>
    </source>
</evidence>
<dbReference type="PRINTS" id="PR00385">
    <property type="entry name" value="P450"/>
</dbReference>
<evidence type="ECO:0000256" key="7">
    <source>
        <dbReference type="ARBA" id="ARBA00022824"/>
    </source>
</evidence>
<comment type="similarity">
    <text evidence="4 14">Belongs to the cytochrome P450 family.</text>
</comment>
<keyword evidence="7" id="KW-0256">Endoplasmic reticulum</keyword>
<sequence length="453" mass="52825">MYKKLENEKYLGFYQAIVPTLMIRDPEYINDILRTSFEHFPDRVFLVDEKTNPLDEHLFFIRGNKWRYLRNKMTPLFSQVKLKWMYEEIEKCVDIFDECVDELSDGKDLDMKELLARCTTDVISSCAYGIEPHCLKNPDSELRKAGRDFFDPDKINMLITILRFSIPRLLLWFKVKTVSTKINDFFLATTNKILHLRRSTGVVRKDFVQLLLELKEKGTVEIDTTEIEKDETYKESPNEKIELTDNLLAAQSFVFFLAGFETTSTTLYFTFYLLAKHPEIQERARKEVLQVKAKYGQFTFDSLKELKFLNNCIAETLRIFPSVPVLNRECMKDYTLPDGTVIEKGLNVLIPTLSLHRDPKYFPDPLEFKPDRFENPPIRGTYLPFGDGPRICIGKRFAEAVMSSLLARSLEKYRFELSPMNKCTDNLKLNPKVITSSPLHGLVLRIHKVNDSN</sequence>
<dbReference type="InterPro" id="IPR002401">
    <property type="entry name" value="Cyt_P450_E_grp-I"/>
</dbReference>
<gene>
    <name evidence="15" type="ORF">NEZAVI_LOCUS5912</name>
</gene>
<keyword evidence="9 14" id="KW-0560">Oxidoreductase</keyword>
<comment type="subcellular location">
    <subcellularLocation>
        <location evidence="3">Endoplasmic reticulum membrane</location>
        <topology evidence="3">Peripheral membrane protein</topology>
    </subcellularLocation>
    <subcellularLocation>
        <location evidence="2">Microsome membrane</location>
        <topology evidence="2">Peripheral membrane protein</topology>
    </subcellularLocation>
</comment>
<dbReference type="AlphaFoldDB" id="A0A9P0MCZ9"/>
<dbReference type="InterPro" id="IPR050476">
    <property type="entry name" value="Insect_CytP450_Detox"/>
</dbReference>
<keyword evidence="8" id="KW-0492">Microsome</keyword>
<dbReference type="GO" id="GO:0016705">
    <property type="term" value="F:oxidoreductase activity, acting on paired donors, with incorporation or reduction of molecular oxygen"/>
    <property type="evidence" value="ECO:0007669"/>
    <property type="project" value="InterPro"/>
</dbReference>
<dbReference type="Gene3D" id="1.10.630.10">
    <property type="entry name" value="Cytochrome P450"/>
    <property type="match status" value="1"/>
</dbReference>
<dbReference type="InterPro" id="IPR036396">
    <property type="entry name" value="Cyt_P450_sf"/>
</dbReference>
<dbReference type="Pfam" id="PF00067">
    <property type="entry name" value="p450"/>
    <property type="match status" value="1"/>
</dbReference>
<evidence type="ECO:0000256" key="10">
    <source>
        <dbReference type="ARBA" id="ARBA00023004"/>
    </source>
</evidence>
<evidence type="ECO:0000256" key="14">
    <source>
        <dbReference type="RuleBase" id="RU000461"/>
    </source>
</evidence>
<dbReference type="SUPFAM" id="SSF48264">
    <property type="entry name" value="Cytochrome P450"/>
    <property type="match status" value="1"/>
</dbReference>
<protein>
    <recommendedName>
        <fullName evidence="17">Cytochrome P450</fullName>
    </recommendedName>
</protein>